<proteinExistence type="predicted"/>
<evidence type="ECO:0000313" key="2">
    <source>
        <dbReference type="EMBL" id="EFH09339.1"/>
    </source>
</evidence>
<comment type="caution">
    <text evidence="2">The sequence shown here is derived from an EMBL/GenBank/DDBJ whole genome shotgun (WGS) entry which is preliminary data.</text>
</comment>
<protein>
    <submittedName>
        <fullName evidence="2">Uncharacterized protein</fullName>
    </submittedName>
</protein>
<evidence type="ECO:0000256" key="1">
    <source>
        <dbReference type="SAM" id="MobiDB-lite"/>
    </source>
</evidence>
<accession>D5RTN0</accession>
<dbReference type="EMBL" id="ADVL01000806">
    <property type="protein sequence ID" value="EFH09339.1"/>
    <property type="molecule type" value="Genomic_DNA"/>
</dbReference>
<keyword evidence="3" id="KW-1185">Reference proteome</keyword>
<dbReference type="AlphaFoldDB" id="D5RTN0"/>
<name>D5RTN0_9PROT</name>
<gene>
    <name evidence="2" type="ORF">HMPREF0731_4442</name>
</gene>
<feature type="compositionally biased region" description="Low complexity" evidence="1">
    <location>
        <begin position="24"/>
        <end position="34"/>
    </location>
</feature>
<organism evidence="2 3">
    <name type="scientific">Pseudoroseomonas cervicalis ATCC 49957</name>
    <dbReference type="NCBI Taxonomy" id="525371"/>
    <lineage>
        <taxon>Bacteria</taxon>
        <taxon>Pseudomonadati</taxon>
        <taxon>Pseudomonadota</taxon>
        <taxon>Alphaproteobacteria</taxon>
        <taxon>Acetobacterales</taxon>
        <taxon>Roseomonadaceae</taxon>
        <taxon>Roseomonas</taxon>
    </lineage>
</organism>
<dbReference type="Proteomes" id="UP000005324">
    <property type="component" value="Unassembled WGS sequence"/>
</dbReference>
<feature type="region of interest" description="Disordered" evidence="1">
    <location>
        <begin position="1"/>
        <end position="87"/>
    </location>
</feature>
<feature type="non-terminal residue" evidence="2">
    <location>
        <position position="413"/>
    </location>
</feature>
<reference evidence="2 3" key="1">
    <citation type="submission" date="2010-04" db="EMBL/GenBank/DDBJ databases">
        <authorList>
            <person name="Qin X."/>
            <person name="Bachman B."/>
            <person name="Battles P."/>
            <person name="Bell A."/>
            <person name="Bess C."/>
            <person name="Bickham C."/>
            <person name="Chaboub L."/>
            <person name="Chen D."/>
            <person name="Coyle M."/>
            <person name="Deiros D.R."/>
            <person name="Dinh H."/>
            <person name="Forbes L."/>
            <person name="Fowler G."/>
            <person name="Francisco L."/>
            <person name="Fu Q."/>
            <person name="Gubbala S."/>
            <person name="Hale W."/>
            <person name="Han Y."/>
            <person name="Hemphill L."/>
            <person name="Highlander S.K."/>
            <person name="Hirani K."/>
            <person name="Hogues M."/>
            <person name="Jackson L."/>
            <person name="Jakkamsetti A."/>
            <person name="Javaid M."/>
            <person name="Jiang H."/>
            <person name="Korchina V."/>
            <person name="Kovar C."/>
            <person name="Lara F."/>
            <person name="Lee S."/>
            <person name="Mata R."/>
            <person name="Mathew T."/>
            <person name="Moen C."/>
            <person name="Morales K."/>
            <person name="Munidasa M."/>
            <person name="Nazareth L."/>
            <person name="Ngo R."/>
            <person name="Nguyen L."/>
            <person name="Okwuonu G."/>
            <person name="Ongeri F."/>
            <person name="Patil S."/>
            <person name="Petrosino J."/>
            <person name="Pham C."/>
            <person name="Pham P."/>
            <person name="Pu L.-L."/>
            <person name="Puazo M."/>
            <person name="Raj R."/>
            <person name="Reid J."/>
            <person name="Rouhana J."/>
            <person name="Saada N."/>
            <person name="Shang Y."/>
            <person name="Simmons D."/>
            <person name="Thornton R."/>
            <person name="Warren J."/>
            <person name="Weissenberger G."/>
            <person name="Zhang J."/>
            <person name="Zhang L."/>
            <person name="Zhou C."/>
            <person name="Zhu D."/>
            <person name="Muzny D."/>
            <person name="Worley K."/>
            <person name="Gibbs R."/>
        </authorList>
    </citation>
    <scope>NUCLEOTIDE SEQUENCE [LARGE SCALE GENOMIC DNA]</scope>
    <source>
        <strain evidence="2 3">ATCC 49957</strain>
    </source>
</reference>
<feature type="non-terminal residue" evidence="2">
    <location>
        <position position="1"/>
    </location>
</feature>
<sequence>ARPGRPGARGRARGDPRGPGGAAGRADAGAARLRGQSRGAAQHRADGRPAARHAGLGARFRPGRRAEHRPVDAPPLGQHIVVERPAGGGDPLAGDLRHHIVQILVEEQVGIRLAGMRQDAAEAEAQRLEPLGQRRRGGVGQRQFQQHGGRALQAEAAQEARHRLHRVGAIGLDLQHHMAPLGVFLRDMQPRAARLGGRRHGVREAHRLGQGGVEPLQHGAVARRGVQGARRAGAEATIQRHLRLPCAAAGQALIDRPIGADRGQVNIDRHRAVAQRAALRDGVRAHRMHQPAAAAHRLGLRLAEIQQMGQQHRVALPLRRHHRVGGLRHLAVAGEIEADMADDAAILGHRHHAGHLALGVAADQPLDIVEPVIRAGVAIGEPGAAGDAGRVLRAEAPHGDGGAVAARRRGGRG</sequence>
<evidence type="ECO:0000313" key="3">
    <source>
        <dbReference type="Proteomes" id="UP000005324"/>
    </source>
</evidence>